<keyword evidence="3 5" id="KW-1133">Transmembrane helix</keyword>
<name>A0A2K8L0C3_MARES</name>
<dbReference type="PANTHER" id="PTHR10361">
    <property type="entry name" value="SODIUM-BILE ACID COTRANSPORTER"/>
    <property type="match status" value="1"/>
</dbReference>
<evidence type="ECO:0000256" key="3">
    <source>
        <dbReference type="ARBA" id="ARBA00022989"/>
    </source>
</evidence>
<evidence type="ECO:0000256" key="1">
    <source>
        <dbReference type="ARBA" id="ARBA00004141"/>
    </source>
</evidence>
<dbReference type="Gene3D" id="1.20.1530.20">
    <property type="match status" value="1"/>
</dbReference>
<dbReference type="GO" id="GO:0016020">
    <property type="term" value="C:membrane"/>
    <property type="evidence" value="ECO:0007669"/>
    <property type="project" value="UniProtKB-SubCell"/>
</dbReference>
<keyword evidence="4 5" id="KW-0472">Membrane</keyword>
<evidence type="ECO:0000313" key="7">
    <source>
        <dbReference type="Proteomes" id="UP000231701"/>
    </source>
</evidence>
<gene>
    <name evidence="6" type="ORF">Ga0123461_2258</name>
</gene>
<dbReference type="PANTHER" id="PTHR10361:SF28">
    <property type="entry name" value="P3 PROTEIN-RELATED"/>
    <property type="match status" value="1"/>
</dbReference>
<dbReference type="RefSeq" id="WP_232710178.1">
    <property type="nucleotide sequence ID" value="NZ_CP018799.1"/>
</dbReference>
<organism evidence="6 7">
    <name type="scientific">Mariprofundus aestuarium</name>
    <dbReference type="NCBI Taxonomy" id="1921086"/>
    <lineage>
        <taxon>Bacteria</taxon>
        <taxon>Pseudomonadati</taxon>
        <taxon>Pseudomonadota</taxon>
        <taxon>Candidatius Mariprofundia</taxon>
        <taxon>Mariprofundales</taxon>
        <taxon>Mariprofundaceae</taxon>
        <taxon>Mariprofundus</taxon>
    </lineage>
</organism>
<dbReference type="InterPro" id="IPR004710">
    <property type="entry name" value="Bilac:Na_transpt"/>
</dbReference>
<keyword evidence="2 5" id="KW-0812">Transmembrane</keyword>
<feature type="transmembrane region" description="Helical" evidence="5">
    <location>
        <begin position="113"/>
        <end position="132"/>
    </location>
</feature>
<proteinExistence type="predicted"/>
<dbReference type="KEGG" id="maes:Ga0123461_2258"/>
<dbReference type="InterPro" id="IPR038770">
    <property type="entry name" value="Na+/solute_symporter_sf"/>
</dbReference>
<evidence type="ECO:0000256" key="2">
    <source>
        <dbReference type="ARBA" id="ARBA00022692"/>
    </source>
</evidence>
<dbReference type="AlphaFoldDB" id="A0A2K8L0C3"/>
<feature type="transmembrane region" description="Helical" evidence="5">
    <location>
        <begin position="82"/>
        <end position="101"/>
    </location>
</feature>
<evidence type="ECO:0000313" key="6">
    <source>
        <dbReference type="EMBL" id="ATX80663.1"/>
    </source>
</evidence>
<accession>A0A2K8L0C3</accession>
<dbReference type="Pfam" id="PF01758">
    <property type="entry name" value="SBF"/>
    <property type="match status" value="1"/>
</dbReference>
<keyword evidence="7" id="KW-1185">Reference proteome</keyword>
<feature type="transmembrane region" description="Helical" evidence="5">
    <location>
        <begin position="51"/>
        <end position="70"/>
    </location>
</feature>
<dbReference type="Proteomes" id="UP000231701">
    <property type="component" value="Chromosome"/>
</dbReference>
<feature type="transmembrane region" description="Helical" evidence="5">
    <location>
        <begin position="7"/>
        <end position="31"/>
    </location>
</feature>
<protein>
    <submittedName>
        <fullName evidence="6">Bile acid:Na+ symporter, BASS family</fullName>
    </submittedName>
</protein>
<sequence length="203" mass="21797">MYGNVITYLAGGAVAFSIAMTMVATTLSPLLTPTLVELLGSAYMEIPFWPMMQTILLTVVLPLALGMMLRTQLGSRIKQAEAIAPGIASIAIIIICGYAVAGNHDRISDTPVIVVLLVILLNGLGYLLGWLAARLFRFERSYRITLSIEIGMQNAGLGVALALKHFEAETALPGALFAVWCIVTAAGMTRWLHRSRAEIPAAI</sequence>
<evidence type="ECO:0000256" key="4">
    <source>
        <dbReference type="ARBA" id="ARBA00023136"/>
    </source>
</evidence>
<reference evidence="6 7" key="1">
    <citation type="submission" date="2016-12" db="EMBL/GenBank/DDBJ databases">
        <title>Isolation and genomic insights into novel planktonic Zetaproteobacteria from stratified waters of the Chesapeake Bay.</title>
        <authorList>
            <person name="McAllister S.M."/>
            <person name="Kato S."/>
            <person name="Chan C.S."/>
            <person name="Chiu B.K."/>
            <person name="Field E.K."/>
        </authorList>
    </citation>
    <scope>NUCLEOTIDE SEQUENCE [LARGE SCALE GENOMIC DNA]</scope>
    <source>
        <strain evidence="6 7">CP-5</strain>
    </source>
</reference>
<evidence type="ECO:0000256" key="5">
    <source>
        <dbReference type="SAM" id="Phobius"/>
    </source>
</evidence>
<comment type="subcellular location">
    <subcellularLocation>
        <location evidence="1">Membrane</location>
        <topology evidence="1">Multi-pass membrane protein</topology>
    </subcellularLocation>
</comment>
<dbReference type="InterPro" id="IPR002657">
    <property type="entry name" value="BilAc:Na_symport/Acr3"/>
</dbReference>
<dbReference type="EMBL" id="CP018799">
    <property type="protein sequence ID" value="ATX80663.1"/>
    <property type="molecule type" value="Genomic_DNA"/>
</dbReference>